<reference evidence="1" key="1">
    <citation type="journal article" date="2022" name="bioRxiv">
        <title>Sequencing and chromosome-scale assembly of the giantPleurodeles waltlgenome.</title>
        <authorList>
            <person name="Brown T."/>
            <person name="Elewa A."/>
            <person name="Iarovenko S."/>
            <person name="Subramanian E."/>
            <person name="Araus A.J."/>
            <person name="Petzold A."/>
            <person name="Susuki M."/>
            <person name="Suzuki K.-i.T."/>
            <person name="Hayashi T."/>
            <person name="Toyoda A."/>
            <person name="Oliveira C."/>
            <person name="Osipova E."/>
            <person name="Leigh N.D."/>
            <person name="Simon A."/>
            <person name="Yun M.H."/>
        </authorList>
    </citation>
    <scope>NUCLEOTIDE SEQUENCE</scope>
    <source>
        <strain evidence="1">20211129_DDA</strain>
        <tissue evidence="1">Liver</tissue>
    </source>
</reference>
<protein>
    <submittedName>
        <fullName evidence="1">Uncharacterized protein</fullName>
    </submittedName>
</protein>
<keyword evidence="2" id="KW-1185">Reference proteome</keyword>
<accession>A0AAV7SED7</accession>
<dbReference type="Proteomes" id="UP001066276">
    <property type="component" value="Chromosome 4_2"/>
</dbReference>
<proteinExistence type="predicted"/>
<name>A0AAV7SED7_PLEWA</name>
<organism evidence="1 2">
    <name type="scientific">Pleurodeles waltl</name>
    <name type="common">Iberian ribbed newt</name>
    <dbReference type="NCBI Taxonomy" id="8319"/>
    <lineage>
        <taxon>Eukaryota</taxon>
        <taxon>Metazoa</taxon>
        <taxon>Chordata</taxon>
        <taxon>Craniata</taxon>
        <taxon>Vertebrata</taxon>
        <taxon>Euteleostomi</taxon>
        <taxon>Amphibia</taxon>
        <taxon>Batrachia</taxon>
        <taxon>Caudata</taxon>
        <taxon>Salamandroidea</taxon>
        <taxon>Salamandridae</taxon>
        <taxon>Pleurodelinae</taxon>
        <taxon>Pleurodeles</taxon>
    </lineage>
</organism>
<evidence type="ECO:0000313" key="2">
    <source>
        <dbReference type="Proteomes" id="UP001066276"/>
    </source>
</evidence>
<dbReference type="EMBL" id="JANPWB010000008">
    <property type="protein sequence ID" value="KAJ1162250.1"/>
    <property type="molecule type" value="Genomic_DNA"/>
</dbReference>
<evidence type="ECO:0000313" key="1">
    <source>
        <dbReference type="EMBL" id="KAJ1162250.1"/>
    </source>
</evidence>
<comment type="caution">
    <text evidence="1">The sequence shown here is derived from an EMBL/GenBank/DDBJ whole genome shotgun (WGS) entry which is preliminary data.</text>
</comment>
<sequence>MFTLKNTYRVQKSQKQAEEGAWFGVSDPWLWGRVDQLESAGPQEKEACTQRPRKACCTQAGIAGGDQLPSGEIPDWLVRSDHGSTAWVNPIAEVLRPSAGVGLCARAPAEGPGWAHLSVLVNGEERGPGDKLWIG</sequence>
<gene>
    <name evidence="1" type="ORF">NDU88_002718</name>
</gene>
<dbReference type="AlphaFoldDB" id="A0AAV7SED7"/>